<gene>
    <name evidence="8" type="ORF">PM001_LOCUS13234</name>
</gene>
<dbReference type="PROSITE" id="PS51471">
    <property type="entry name" value="FE2OG_OXY"/>
    <property type="match status" value="1"/>
</dbReference>
<evidence type="ECO:0000259" key="7">
    <source>
        <dbReference type="PROSITE" id="PS51471"/>
    </source>
</evidence>
<keyword evidence="2" id="KW-0479">Metal-binding</keyword>
<dbReference type="InterPro" id="IPR044862">
    <property type="entry name" value="Pro_4_hyd_alph_FE2OG_OXY"/>
</dbReference>
<dbReference type="GO" id="GO:0004656">
    <property type="term" value="F:procollagen-proline 4-dioxygenase activity"/>
    <property type="evidence" value="ECO:0007669"/>
    <property type="project" value="TreeGrafter"/>
</dbReference>
<keyword evidence="6" id="KW-1133">Transmembrane helix</keyword>
<dbReference type="GO" id="GO:0031418">
    <property type="term" value="F:L-ascorbic acid binding"/>
    <property type="evidence" value="ECO:0007669"/>
    <property type="project" value="InterPro"/>
</dbReference>
<reference evidence="8" key="1">
    <citation type="submission" date="2024-01" db="EMBL/GenBank/DDBJ databases">
        <authorList>
            <person name="Webb A."/>
        </authorList>
    </citation>
    <scope>NUCLEOTIDE SEQUENCE</scope>
    <source>
        <strain evidence="8">Pm1</strain>
    </source>
</reference>
<feature type="domain" description="Fe2OG dioxygenase" evidence="7">
    <location>
        <begin position="372"/>
        <end position="505"/>
    </location>
</feature>
<name>A0AAV1U089_9STRA</name>
<comment type="caution">
    <text evidence="8">The sequence shown here is derived from an EMBL/GenBank/DDBJ whole genome shotgun (WGS) entry which is preliminary data.</text>
</comment>
<evidence type="ECO:0000256" key="4">
    <source>
        <dbReference type="ARBA" id="ARBA00023002"/>
    </source>
</evidence>
<evidence type="ECO:0000313" key="8">
    <source>
        <dbReference type="EMBL" id="CAK7928084.1"/>
    </source>
</evidence>
<dbReference type="Pfam" id="PF13640">
    <property type="entry name" value="2OG-FeII_Oxy_3"/>
    <property type="match status" value="1"/>
</dbReference>
<keyword evidence="6" id="KW-0472">Membrane</keyword>
<evidence type="ECO:0000256" key="3">
    <source>
        <dbReference type="ARBA" id="ARBA00022964"/>
    </source>
</evidence>
<dbReference type="InterPro" id="IPR045054">
    <property type="entry name" value="P4HA-like"/>
</dbReference>
<sequence>MGRRSRGRPIDGGADLAPKTDLSTAFCESDRAMETWLAGPWDGRPCGSAEDRVSEVSMTRAVVEQLALGRIFTKQGSYDLLILCNGSPSDVSSSMPSSPPPPLPQGRRTYFSFRHSSWLIVALMTIAVATFLRTPTLWDGIRNIFATSSAATDCVDAHQYLTDVMPVKGFHVLCLKPTTSDTLKVTGFKNGNFANESVETPLDWESFSHTVEDELLEIPKPCDELARKYQQPIAYFTPDGVRLERNVTLLQDHQVLFVFEGGQFIWPGIRIGHKAVVENAFGRGDLVLETISMTPLVFSVEEFLQDNEIDVILELSLPHLAPSSVALKDGDENKPATTWRTSTTYWLDSSAHPVVQGIDKRTVDLVKVPVSHQESVQVLRYEPTQHYGQHMDYFAADHYQNSPDMLEEIEYGYKNRMITVFWYMSDVAKGGHTNFARAGGLPYPPSNKGCTQGLKVAPKKGKVIVFYSMLPNGENDPMSLHAGCPVEEGVKLSGNKWIWNKPHNMATE</sequence>
<dbReference type="AlphaFoldDB" id="A0AAV1U089"/>
<organism evidence="8 9">
    <name type="scientific">Peronospora matthiolae</name>
    <dbReference type="NCBI Taxonomy" id="2874970"/>
    <lineage>
        <taxon>Eukaryota</taxon>
        <taxon>Sar</taxon>
        <taxon>Stramenopiles</taxon>
        <taxon>Oomycota</taxon>
        <taxon>Peronosporomycetes</taxon>
        <taxon>Peronosporales</taxon>
        <taxon>Peronosporaceae</taxon>
        <taxon>Peronospora</taxon>
    </lineage>
</organism>
<dbReference type="Proteomes" id="UP001162060">
    <property type="component" value="Unassembled WGS sequence"/>
</dbReference>
<dbReference type="Gene3D" id="2.60.120.620">
    <property type="entry name" value="q2cbj1_9rhob like domain"/>
    <property type="match status" value="1"/>
</dbReference>
<evidence type="ECO:0000256" key="1">
    <source>
        <dbReference type="ARBA" id="ARBA00001961"/>
    </source>
</evidence>
<evidence type="ECO:0000256" key="2">
    <source>
        <dbReference type="ARBA" id="ARBA00022723"/>
    </source>
</evidence>
<keyword evidence="5" id="KW-0408">Iron</keyword>
<feature type="transmembrane region" description="Helical" evidence="6">
    <location>
        <begin position="117"/>
        <end position="138"/>
    </location>
</feature>
<dbReference type="GO" id="GO:0005783">
    <property type="term" value="C:endoplasmic reticulum"/>
    <property type="evidence" value="ECO:0007669"/>
    <property type="project" value="TreeGrafter"/>
</dbReference>
<keyword evidence="6" id="KW-0812">Transmembrane</keyword>
<keyword evidence="3" id="KW-0223">Dioxygenase</keyword>
<proteinExistence type="predicted"/>
<keyword evidence="4" id="KW-0560">Oxidoreductase</keyword>
<protein>
    <recommendedName>
        <fullName evidence="7">Fe2OG dioxygenase domain-containing protein</fullName>
    </recommendedName>
</protein>
<accession>A0AAV1U089</accession>
<dbReference type="GO" id="GO:0005506">
    <property type="term" value="F:iron ion binding"/>
    <property type="evidence" value="ECO:0007669"/>
    <property type="project" value="InterPro"/>
</dbReference>
<dbReference type="SMART" id="SM00702">
    <property type="entry name" value="P4Hc"/>
    <property type="match status" value="1"/>
</dbReference>
<evidence type="ECO:0000313" key="9">
    <source>
        <dbReference type="Proteomes" id="UP001162060"/>
    </source>
</evidence>
<dbReference type="FunFam" id="2.60.120.620:FF:000017">
    <property type="entry name" value="Transmembrane prolyl 4-hydroxylase"/>
    <property type="match status" value="1"/>
</dbReference>
<dbReference type="InterPro" id="IPR006620">
    <property type="entry name" value="Pro_4_hyd_alph"/>
</dbReference>
<dbReference type="InterPro" id="IPR005123">
    <property type="entry name" value="Oxoglu/Fe-dep_dioxygenase_dom"/>
</dbReference>
<comment type="cofactor">
    <cofactor evidence="1">
        <name>L-ascorbate</name>
        <dbReference type="ChEBI" id="CHEBI:38290"/>
    </cofactor>
</comment>
<dbReference type="EMBL" id="CAKLBY020000119">
    <property type="protein sequence ID" value="CAK7928084.1"/>
    <property type="molecule type" value="Genomic_DNA"/>
</dbReference>
<dbReference type="PANTHER" id="PTHR10869:SF246">
    <property type="entry name" value="TRANSMEMBRANE PROLYL 4-HYDROXYLASE"/>
    <property type="match status" value="1"/>
</dbReference>
<evidence type="ECO:0000256" key="5">
    <source>
        <dbReference type="ARBA" id="ARBA00023004"/>
    </source>
</evidence>
<evidence type="ECO:0000256" key="6">
    <source>
        <dbReference type="SAM" id="Phobius"/>
    </source>
</evidence>
<dbReference type="PANTHER" id="PTHR10869">
    <property type="entry name" value="PROLYL 4-HYDROXYLASE ALPHA SUBUNIT"/>
    <property type="match status" value="1"/>
</dbReference>